<reference evidence="1" key="1">
    <citation type="journal article" date="2019" name="bioRxiv">
        <title>The Genome of the Zebra Mussel, Dreissena polymorpha: A Resource for Invasive Species Research.</title>
        <authorList>
            <person name="McCartney M.A."/>
            <person name="Auch B."/>
            <person name="Kono T."/>
            <person name="Mallez S."/>
            <person name="Zhang Y."/>
            <person name="Obille A."/>
            <person name="Becker A."/>
            <person name="Abrahante J.E."/>
            <person name="Garbe J."/>
            <person name="Badalamenti J.P."/>
            <person name="Herman A."/>
            <person name="Mangelson H."/>
            <person name="Liachko I."/>
            <person name="Sullivan S."/>
            <person name="Sone E.D."/>
            <person name="Koren S."/>
            <person name="Silverstein K.A.T."/>
            <person name="Beckman K.B."/>
            <person name="Gohl D.M."/>
        </authorList>
    </citation>
    <scope>NUCLEOTIDE SEQUENCE</scope>
    <source>
        <strain evidence="1">Duluth1</strain>
        <tissue evidence="1">Whole animal</tissue>
    </source>
</reference>
<organism evidence="1 2">
    <name type="scientific">Dreissena polymorpha</name>
    <name type="common">Zebra mussel</name>
    <name type="synonym">Mytilus polymorpha</name>
    <dbReference type="NCBI Taxonomy" id="45954"/>
    <lineage>
        <taxon>Eukaryota</taxon>
        <taxon>Metazoa</taxon>
        <taxon>Spiralia</taxon>
        <taxon>Lophotrochozoa</taxon>
        <taxon>Mollusca</taxon>
        <taxon>Bivalvia</taxon>
        <taxon>Autobranchia</taxon>
        <taxon>Heteroconchia</taxon>
        <taxon>Euheterodonta</taxon>
        <taxon>Imparidentia</taxon>
        <taxon>Neoheterodontei</taxon>
        <taxon>Myida</taxon>
        <taxon>Dreissenoidea</taxon>
        <taxon>Dreissenidae</taxon>
        <taxon>Dreissena</taxon>
    </lineage>
</organism>
<name>A0A9D4KAW4_DREPO</name>
<keyword evidence="2" id="KW-1185">Reference proteome</keyword>
<comment type="caution">
    <text evidence="1">The sequence shown here is derived from an EMBL/GenBank/DDBJ whole genome shotgun (WGS) entry which is preliminary data.</text>
</comment>
<sequence length="53" mass="5982">MFDGIQDAFVIIDGILIDGKDVEDHDKILKQVIDRATEYNLTSARLGNQVYLT</sequence>
<gene>
    <name evidence="1" type="ORF">DPMN_109611</name>
</gene>
<evidence type="ECO:0000313" key="2">
    <source>
        <dbReference type="Proteomes" id="UP000828390"/>
    </source>
</evidence>
<evidence type="ECO:0000313" key="1">
    <source>
        <dbReference type="EMBL" id="KAH3836241.1"/>
    </source>
</evidence>
<protein>
    <recommendedName>
        <fullName evidence="3">Reverse transcriptase</fullName>
    </recommendedName>
</protein>
<reference evidence="1" key="2">
    <citation type="submission" date="2020-11" db="EMBL/GenBank/DDBJ databases">
        <authorList>
            <person name="McCartney M.A."/>
            <person name="Auch B."/>
            <person name="Kono T."/>
            <person name="Mallez S."/>
            <person name="Becker A."/>
            <person name="Gohl D.M."/>
            <person name="Silverstein K.A.T."/>
            <person name="Koren S."/>
            <person name="Bechman K.B."/>
            <person name="Herman A."/>
            <person name="Abrahante J.E."/>
            <person name="Garbe J."/>
        </authorList>
    </citation>
    <scope>NUCLEOTIDE SEQUENCE</scope>
    <source>
        <strain evidence="1">Duluth1</strain>
        <tissue evidence="1">Whole animal</tissue>
    </source>
</reference>
<dbReference type="Gene3D" id="3.30.70.270">
    <property type="match status" value="1"/>
</dbReference>
<dbReference type="EMBL" id="JAIWYP010000004">
    <property type="protein sequence ID" value="KAH3836241.1"/>
    <property type="molecule type" value="Genomic_DNA"/>
</dbReference>
<dbReference type="AlphaFoldDB" id="A0A9D4KAW4"/>
<accession>A0A9D4KAW4</accession>
<dbReference type="Proteomes" id="UP000828390">
    <property type="component" value="Unassembled WGS sequence"/>
</dbReference>
<dbReference type="InterPro" id="IPR043128">
    <property type="entry name" value="Rev_trsase/Diguanyl_cyclase"/>
</dbReference>
<evidence type="ECO:0008006" key="3">
    <source>
        <dbReference type="Google" id="ProtNLM"/>
    </source>
</evidence>
<proteinExistence type="predicted"/>